<dbReference type="RefSeq" id="XP_020074920.1">
    <property type="nucleotide sequence ID" value="XM_020219364.1"/>
</dbReference>
<dbReference type="Pfam" id="PF08579">
    <property type="entry name" value="RPM2"/>
    <property type="match status" value="1"/>
</dbReference>
<dbReference type="STRING" id="984485.A0A1E4RF32"/>
<dbReference type="GeneID" id="30993914"/>
<evidence type="ECO:0000313" key="1">
    <source>
        <dbReference type="EMBL" id="ODV65853.1"/>
    </source>
</evidence>
<sequence>MVFSTFIKQAKCGEKISFFQSAYPYLNNQSLVNFHFNNFYTKYWPNDPHYTSSNHSRYFLSIDSGHYGLYYTIFSHDAEKNKKSKNNNQHQQHELEDQPEDVLLDDASKFFISKVNKEINSSINFLKNLSNDLSFTSSGIQPTLCPKRFFSTSTRHQKDASATAEIPQSNIQEQLEEIEEIELSNPEPSFESQFLTTQVNQIINIYNNSKSSSDLNIIYPLYQSLKRNDLPCSSIDVYNIILASINERSLDNDDSSIQAIESRLTNLLTVYQDILISANSNAPLKPNNATFSIVLQGIFKGSLDCIKLTHFKKIPQVNYNEMFVQGQEFCQIGIDLLMSISKIDQLDLHIILPSLISILNVHPNLLTPDLLKKILPLVFNINNDGQYYVGLINLSQYLSQYLNYSNDEVYSFIQTVYSSYKNNAQILPDLNEYEFQIYSVVINSLMKSHNKSLAVSFLDDILIDYKNSINATAGSLEQKPSRTLLKKDVSTLISVFLESIIIPGDIESCEKSFNLMNKFNNIAYLPELTVEYYNELINNMINNYNIRSHELIKVHQNETDEFTKLNQIQKLTKLQSTQYQNIWKLYDHLAIRKDYQDYSNHENLTSIFLNNKKIQCRDFLISLSIDIGDHERVFQIIKEILLKSHLIYDIQILKKICSYLYQGSLSNKNDYYYSLMWNLIESQSSHYSHESNYLNSFISEMSHFLVGNESHANIILDSLMVAKGFAAFKLDSNNIYGLMLIMRHLMTIGDQLEIQDLNKIIQYQSLLINEFEDSENHYLEVNDDVKLFKQQLNTSFVKLIDLAKASPSFKFTNDIIEACRNFDDISINQDVSTKVIDADYNLNLSHFLQLNYNAGVDKFIDLFKKGYKFNESTWLMIINQDFLMKYLMKNHDIKIESFVSRILALNFTNDEVKSQLIANIINYNLDKLNIHILKFIINESNIDLLKNSQILADLSKCSSTSTNKYFNSLMVDNFSTLIKSNPNKEWVSYFFTGLISKRQFESLYSLYQSNSSIINSNTNLKSKPDLSISNAICTCLLELEKFDEFTVYFKSLTELSNKQNLKISDSNELVHLLLNYYIAKGDFEIALKKFAPLIDKFALVNQSYRFAEFMYSLKNANYKPIEMKRSTLPEVANFLITGKSTEKILENFKHDESYFKSKEELINLNMAHFANAAQLSHKLNLNTGPLNKTFQNYLKFLKSINHRTLTTANLISIIKVLTVMKANDWLNILIHKFINLDYGFSKLINFFFLEIEVKSPEDQIRILKQFQNAFASLNDSSNLNFIKDFITHNNLN</sequence>
<name>A0A1E4RF32_9ASCO</name>
<dbReference type="InterPro" id="IPR013888">
    <property type="entry name" value="RNase_P_Rpm2_mt"/>
</dbReference>
<keyword evidence="2" id="KW-1185">Reference proteome</keyword>
<dbReference type="EMBL" id="KV454543">
    <property type="protein sequence ID" value="ODV65853.1"/>
    <property type="molecule type" value="Genomic_DNA"/>
</dbReference>
<accession>A0A1E4RF32</accession>
<evidence type="ECO:0000313" key="2">
    <source>
        <dbReference type="Proteomes" id="UP000095085"/>
    </source>
</evidence>
<dbReference type="OrthoDB" id="185373at2759"/>
<organism evidence="1 2">
    <name type="scientific">Hyphopichia burtonii NRRL Y-1933</name>
    <dbReference type="NCBI Taxonomy" id="984485"/>
    <lineage>
        <taxon>Eukaryota</taxon>
        <taxon>Fungi</taxon>
        <taxon>Dikarya</taxon>
        <taxon>Ascomycota</taxon>
        <taxon>Saccharomycotina</taxon>
        <taxon>Pichiomycetes</taxon>
        <taxon>Debaryomycetaceae</taxon>
        <taxon>Hyphopichia</taxon>
    </lineage>
</organism>
<proteinExistence type="predicted"/>
<protein>
    <submittedName>
        <fullName evidence="1">Uncharacterized protein</fullName>
    </submittedName>
</protein>
<reference evidence="2" key="1">
    <citation type="submission" date="2016-05" db="EMBL/GenBank/DDBJ databases">
        <title>Comparative genomics of biotechnologically important yeasts.</title>
        <authorList>
            <consortium name="DOE Joint Genome Institute"/>
            <person name="Riley R."/>
            <person name="Haridas S."/>
            <person name="Wolfe K.H."/>
            <person name="Lopes M.R."/>
            <person name="Hittinger C.T."/>
            <person name="Goker M."/>
            <person name="Salamov A."/>
            <person name="Wisecaver J."/>
            <person name="Long T.M."/>
            <person name="Aerts A.L."/>
            <person name="Barry K."/>
            <person name="Choi C."/>
            <person name="Clum A."/>
            <person name="Coughlan A.Y."/>
            <person name="Deshpande S."/>
            <person name="Douglass A.P."/>
            <person name="Hanson S.J."/>
            <person name="Klenk H.-P."/>
            <person name="Labutti K."/>
            <person name="Lapidus A."/>
            <person name="Lindquist E."/>
            <person name="Lipzen A."/>
            <person name="Meier-Kolthoff J.P."/>
            <person name="Ohm R.A."/>
            <person name="Otillar R.P."/>
            <person name="Pangilinan J."/>
            <person name="Peng Y."/>
            <person name="Rokas A."/>
            <person name="Rosa C.A."/>
            <person name="Scheuner C."/>
            <person name="Sibirny A.A."/>
            <person name="Slot J.C."/>
            <person name="Stielow J.B."/>
            <person name="Sun H."/>
            <person name="Kurtzman C.P."/>
            <person name="Blackwell M."/>
            <person name="Grigoriev I.V."/>
            <person name="Jeffries T.W."/>
        </authorList>
    </citation>
    <scope>NUCLEOTIDE SEQUENCE [LARGE SCALE GENOMIC DNA]</scope>
    <source>
        <strain evidence="2">NRRL Y-1933</strain>
    </source>
</reference>
<dbReference type="Proteomes" id="UP000095085">
    <property type="component" value="Unassembled WGS sequence"/>
</dbReference>
<gene>
    <name evidence="1" type="ORF">HYPBUDRAFT_126853</name>
</gene>